<proteinExistence type="predicted"/>
<dbReference type="CDD" id="cd13602">
    <property type="entry name" value="PBP2_TRAP_BpDctp6_7"/>
    <property type="match status" value="1"/>
</dbReference>
<evidence type="ECO:0000313" key="4">
    <source>
        <dbReference type="Proteomes" id="UP000575083"/>
    </source>
</evidence>
<dbReference type="Pfam" id="PF03480">
    <property type="entry name" value="DctP"/>
    <property type="match status" value="1"/>
</dbReference>
<reference evidence="3 4" key="1">
    <citation type="submission" date="2020-08" db="EMBL/GenBank/DDBJ databases">
        <title>Functional genomics of gut bacteria from endangered species of beetles.</title>
        <authorList>
            <person name="Carlos-Shanley C."/>
        </authorList>
    </citation>
    <scope>NUCLEOTIDE SEQUENCE [LARGE SCALE GENOMIC DNA]</scope>
    <source>
        <strain evidence="3 4">S00198</strain>
    </source>
</reference>
<dbReference type="Proteomes" id="UP000575083">
    <property type="component" value="Unassembled WGS sequence"/>
</dbReference>
<dbReference type="RefSeq" id="WP_184865565.1">
    <property type="nucleotide sequence ID" value="NZ_JACHLK010000026.1"/>
</dbReference>
<name>A0A7X0PL88_9BURK</name>
<sequence>MKTIAFSMCALAFAGIAQAQAKWDLPSGYATNTFQVQNLQQFAQDVDKATGGKLKITVHPNASLFKANEIKRTVQSGQVPAGEFILSGAANESAAYGLDSIPFLATSYADAKRLDQVSRPMLTKTLAAQGMKLLYTVAWPAQSLYSTKPVTALKDLKSTKMRAFNPVTSGIAVAVGAQPVTIQLAELPAALTTGTVDNFLTSSASGVESKLYESVKYFYAVSAFLPRNAVVVNQKTFDALDKPTQEAVLAQAAIAERRGWTLSEQKDQEYLKELAAKGMQVDTVAANLKAEFKPIGERMTADWIKVAGDEGKAVIEAFNSKK</sequence>
<evidence type="ECO:0000256" key="2">
    <source>
        <dbReference type="SAM" id="SignalP"/>
    </source>
</evidence>
<dbReference type="Gene3D" id="3.40.190.170">
    <property type="entry name" value="Bacterial extracellular solute-binding protein, family 7"/>
    <property type="match status" value="1"/>
</dbReference>
<evidence type="ECO:0000256" key="1">
    <source>
        <dbReference type="ARBA" id="ARBA00022729"/>
    </source>
</evidence>
<dbReference type="NCBIfam" id="NF037995">
    <property type="entry name" value="TRAP_S1"/>
    <property type="match status" value="1"/>
</dbReference>
<accession>A0A7X0PL88</accession>
<dbReference type="AlphaFoldDB" id="A0A7X0PL88"/>
<dbReference type="PANTHER" id="PTHR33376:SF4">
    <property type="entry name" value="SIALIC ACID-BINDING PERIPLASMIC PROTEIN SIAP"/>
    <property type="match status" value="1"/>
</dbReference>
<dbReference type="PANTHER" id="PTHR33376">
    <property type="match status" value="1"/>
</dbReference>
<keyword evidence="4" id="KW-1185">Reference proteome</keyword>
<feature type="signal peptide" evidence="2">
    <location>
        <begin position="1"/>
        <end position="19"/>
    </location>
</feature>
<dbReference type="GO" id="GO:0055085">
    <property type="term" value="P:transmembrane transport"/>
    <property type="evidence" value="ECO:0007669"/>
    <property type="project" value="InterPro"/>
</dbReference>
<evidence type="ECO:0000313" key="3">
    <source>
        <dbReference type="EMBL" id="MBB6564005.1"/>
    </source>
</evidence>
<protein>
    <submittedName>
        <fullName evidence="3">TRAP-type C4-dicarboxylate transport system substrate-binding protein</fullName>
    </submittedName>
</protein>
<keyword evidence="1 2" id="KW-0732">Signal</keyword>
<dbReference type="InterPro" id="IPR038404">
    <property type="entry name" value="TRAP_DctP_sf"/>
</dbReference>
<comment type="caution">
    <text evidence="3">The sequence shown here is derived from an EMBL/GenBank/DDBJ whole genome shotgun (WGS) entry which is preliminary data.</text>
</comment>
<feature type="chain" id="PRO_5031083739" evidence="2">
    <location>
        <begin position="20"/>
        <end position="322"/>
    </location>
</feature>
<dbReference type="InterPro" id="IPR018389">
    <property type="entry name" value="DctP_fam"/>
</dbReference>
<gene>
    <name evidence="3" type="ORF">HNP48_006731</name>
</gene>
<dbReference type="EMBL" id="JACHLK010000026">
    <property type="protein sequence ID" value="MBB6564005.1"/>
    <property type="molecule type" value="Genomic_DNA"/>
</dbReference>
<organism evidence="3 4">
    <name type="scientific">Acidovorax soli</name>
    <dbReference type="NCBI Taxonomy" id="592050"/>
    <lineage>
        <taxon>Bacteria</taxon>
        <taxon>Pseudomonadati</taxon>
        <taxon>Pseudomonadota</taxon>
        <taxon>Betaproteobacteria</taxon>
        <taxon>Burkholderiales</taxon>
        <taxon>Comamonadaceae</taxon>
        <taxon>Acidovorax</taxon>
    </lineage>
</organism>